<dbReference type="AlphaFoldDB" id="A0A919DHY8"/>
<comment type="caution">
    <text evidence="2">The sequence shown here is derived from an EMBL/GenBank/DDBJ whole genome shotgun (WGS) entry which is preliminary data.</text>
</comment>
<evidence type="ECO:0000313" key="3">
    <source>
        <dbReference type="Proteomes" id="UP000603227"/>
    </source>
</evidence>
<accession>A0A919DHY8</accession>
<reference evidence="2" key="2">
    <citation type="submission" date="2020-09" db="EMBL/GenBank/DDBJ databases">
        <authorList>
            <person name="Sun Q."/>
            <person name="Zhou Y."/>
        </authorList>
    </citation>
    <scope>NUCLEOTIDE SEQUENCE</scope>
    <source>
        <strain evidence="2">CGMCC 4.7403</strain>
    </source>
</reference>
<reference evidence="2" key="1">
    <citation type="journal article" date="2014" name="Int. J. Syst. Evol. Microbiol.">
        <title>Complete genome sequence of Corynebacterium casei LMG S-19264T (=DSM 44701T), isolated from a smear-ripened cheese.</title>
        <authorList>
            <consortium name="US DOE Joint Genome Institute (JGI-PGF)"/>
            <person name="Walter F."/>
            <person name="Albersmeier A."/>
            <person name="Kalinowski J."/>
            <person name="Ruckert C."/>
        </authorList>
    </citation>
    <scope>NUCLEOTIDE SEQUENCE</scope>
    <source>
        <strain evidence="2">CGMCC 4.7403</strain>
    </source>
</reference>
<keyword evidence="3" id="KW-1185">Reference proteome</keyword>
<name>A0A919DHY8_9ACTN</name>
<evidence type="ECO:0000313" key="2">
    <source>
        <dbReference type="EMBL" id="GHE49238.1"/>
    </source>
</evidence>
<feature type="region of interest" description="Disordered" evidence="1">
    <location>
        <begin position="1"/>
        <end position="27"/>
    </location>
</feature>
<gene>
    <name evidence="2" type="ORF">GCM10017771_70590</name>
</gene>
<feature type="region of interest" description="Disordered" evidence="1">
    <location>
        <begin position="56"/>
        <end position="83"/>
    </location>
</feature>
<protein>
    <submittedName>
        <fullName evidence="2">Uncharacterized protein</fullName>
    </submittedName>
</protein>
<dbReference type="EMBL" id="BNAT01000033">
    <property type="protein sequence ID" value="GHE49238.1"/>
    <property type="molecule type" value="Genomic_DNA"/>
</dbReference>
<evidence type="ECO:0000256" key="1">
    <source>
        <dbReference type="SAM" id="MobiDB-lite"/>
    </source>
</evidence>
<organism evidence="2 3">
    <name type="scientific">Streptomyces capitiformicae</name>
    <dbReference type="NCBI Taxonomy" id="2014920"/>
    <lineage>
        <taxon>Bacteria</taxon>
        <taxon>Bacillati</taxon>
        <taxon>Actinomycetota</taxon>
        <taxon>Actinomycetes</taxon>
        <taxon>Kitasatosporales</taxon>
        <taxon>Streptomycetaceae</taxon>
        <taxon>Streptomyces</taxon>
    </lineage>
</organism>
<sequence length="83" mass="9091">MTLEAGKKEELDMSVTTEPLPDRRTLPGLSDWAEAGFPLLDEIPATHGVHVEERLADRGGTCRRPSLRGSTPRILRSPSRKGA</sequence>
<dbReference type="Proteomes" id="UP000603227">
    <property type="component" value="Unassembled WGS sequence"/>
</dbReference>
<feature type="compositionally biased region" description="Basic and acidic residues" evidence="1">
    <location>
        <begin position="1"/>
        <end position="11"/>
    </location>
</feature>
<proteinExistence type="predicted"/>